<gene>
    <name evidence="2" type="ORF">ADEAN_000561500</name>
</gene>
<feature type="coiled-coil region" evidence="1">
    <location>
        <begin position="8"/>
        <end position="35"/>
    </location>
</feature>
<evidence type="ECO:0000313" key="2">
    <source>
        <dbReference type="EMBL" id="CAD2218129.1"/>
    </source>
</evidence>
<reference evidence="2 3" key="1">
    <citation type="submission" date="2020-08" db="EMBL/GenBank/DDBJ databases">
        <authorList>
            <person name="Newling K."/>
            <person name="Davey J."/>
            <person name="Forrester S."/>
        </authorList>
    </citation>
    <scope>NUCLEOTIDE SEQUENCE [LARGE SCALE GENOMIC DNA]</scope>
    <source>
        <strain evidence="3">Crithidia deanei Carvalho (ATCC PRA-265)</strain>
    </source>
</reference>
<protein>
    <submittedName>
        <fullName evidence="2">Uncharacterized protein</fullName>
    </submittedName>
</protein>
<name>A0A7G2CF10_9TRYP</name>
<keyword evidence="3" id="KW-1185">Reference proteome</keyword>
<dbReference type="AlphaFoldDB" id="A0A7G2CF10"/>
<proteinExistence type="predicted"/>
<evidence type="ECO:0000313" key="3">
    <source>
        <dbReference type="Proteomes" id="UP000515908"/>
    </source>
</evidence>
<accession>A0A7G2CF10</accession>
<dbReference type="EMBL" id="LR877154">
    <property type="protein sequence ID" value="CAD2218129.1"/>
    <property type="molecule type" value="Genomic_DNA"/>
</dbReference>
<organism evidence="2 3">
    <name type="scientific">Angomonas deanei</name>
    <dbReference type="NCBI Taxonomy" id="59799"/>
    <lineage>
        <taxon>Eukaryota</taxon>
        <taxon>Discoba</taxon>
        <taxon>Euglenozoa</taxon>
        <taxon>Kinetoplastea</taxon>
        <taxon>Metakinetoplastina</taxon>
        <taxon>Trypanosomatida</taxon>
        <taxon>Trypanosomatidae</taxon>
        <taxon>Strigomonadinae</taxon>
        <taxon>Angomonas</taxon>
    </lineage>
</organism>
<sequence>MGTVVDSYAAKVRQLRRLQQKNEETARQLITKNSQFATTSRSLSQNIKAQRDNQDLEHIRVELHTVQDDVESLKYKLYVLKKRNALGVEEKAAEVPKKPLMGPSAQSLLETKLKELAEWKLIYHKESAELKELREQCALLERHGA</sequence>
<dbReference type="Proteomes" id="UP000515908">
    <property type="component" value="Chromosome 10"/>
</dbReference>
<dbReference type="VEuPathDB" id="TriTrypDB:ADEAN_000561500"/>
<evidence type="ECO:0000256" key="1">
    <source>
        <dbReference type="SAM" id="Coils"/>
    </source>
</evidence>
<keyword evidence="1" id="KW-0175">Coiled coil</keyword>
<feature type="coiled-coil region" evidence="1">
    <location>
        <begin position="116"/>
        <end position="143"/>
    </location>
</feature>